<dbReference type="InterPro" id="IPR000868">
    <property type="entry name" value="Isochorismatase-like_dom"/>
</dbReference>
<accession>A0A917RJT0</accession>
<dbReference type="Gene3D" id="3.40.50.850">
    <property type="entry name" value="Isochorismatase-like"/>
    <property type="match status" value="1"/>
</dbReference>
<protein>
    <recommendedName>
        <fullName evidence="1">Isochorismatase-like domain-containing protein</fullName>
    </recommendedName>
</protein>
<sequence length="69" mass="7555">MMKASMVICVETTVRSATMRDLEVTLLGDCCAARTPRLHEIGIEVMRDCGFAEVVAVADFARHQSGTRP</sequence>
<name>A0A917RJT0_9NOCA</name>
<dbReference type="Proteomes" id="UP000638263">
    <property type="component" value="Unassembled WGS sequence"/>
</dbReference>
<organism evidence="2 3">
    <name type="scientific">Nocardia jinanensis</name>
    <dbReference type="NCBI Taxonomy" id="382504"/>
    <lineage>
        <taxon>Bacteria</taxon>
        <taxon>Bacillati</taxon>
        <taxon>Actinomycetota</taxon>
        <taxon>Actinomycetes</taxon>
        <taxon>Mycobacteriales</taxon>
        <taxon>Nocardiaceae</taxon>
        <taxon>Nocardia</taxon>
    </lineage>
</organism>
<comment type="caution">
    <text evidence="2">The sequence shown here is derived from an EMBL/GenBank/DDBJ whole genome shotgun (WGS) entry which is preliminary data.</text>
</comment>
<feature type="domain" description="Isochorismatase-like" evidence="1">
    <location>
        <begin position="8"/>
        <end position="58"/>
    </location>
</feature>
<dbReference type="AlphaFoldDB" id="A0A917RJT0"/>
<gene>
    <name evidence="2" type="ORF">GCM10011588_27660</name>
</gene>
<evidence type="ECO:0000259" key="1">
    <source>
        <dbReference type="Pfam" id="PF00857"/>
    </source>
</evidence>
<proteinExistence type="predicted"/>
<keyword evidence="3" id="KW-1185">Reference proteome</keyword>
<evidence type="ECO:0000313" key="3">
    <source>
        <dbReference type="Proteomes" id="UP000638263"/>
    </source>
</evidence>
<dbReference type="SUPFAM" id="SSF52499">
    <property type="entry name" value="Isochorismatase-like hydrolases"/>
    <property type="match status" value="1"/>
</dbReference>
<dbReference type="InterPro" id="IPR036380">
    <property type="entry name" value="Isochorismatase-like_sf"/>
</dbReference>
<dbReference type="EMBL" id="BMMH01000005">
    <property type="protein sequence ID" value="GGL11702.1"/>
    <property type="molecule type" value="Genomic_DNA"/>
</dbReference>
<reference evidence="2" key="1">
    <citation type="journal article" date="2014" name="Int. J. Syst. Evol. Microbiol.">
        <title>Complete genome sequence of Corynebacterium casei LMG S-19264T (=DSM 44701T), isolated from a smear-ripened cheese.</title>
        <authorList>
            <consortium name="US DOE Joint Genome Institute (JGI-PGF)"/>
            <person name="Walter F."/>
            <person name="Albersmeier A."/>
            <person name="Kalinowski J."/>
            <person name="Ruckert C."/>
        </authorList>
    </citation>
    <scope>NUCLEOTIDE SEQUENCE</scope>
    <source>
        <strain evidence="2">CGMCC 4.3508</strain>
    </source>
</reference>
<evidence type="ECO:0000313" key="2">
    <source>
        <dbReference type="EMBL" id="GGL11702.1"/>
    </source>
</evidence>
<dbReference type="Pfam" id="PF00857">
    <property type="entry name" value="Isochorismatase"/>
    <property type="match status" value="1"/>
</dbReference>
<reference evidence="2" key="2">
    <citation type="submission" date="2020-09" db="EMBL/GenBank/DDBJ databases">
        <authorList>
            <person name="Sun Q."/>
            <person name="Zhou Y."/>
        </authorList>
    </citation>
    <scope>NUCLEOTIDE SEQUENCE</scope>
    <source>
        <strain evidence="2">CGMCC 4.3508</strain>
    </source>
</reference>